<dbReference type="Proteomes" id="UP000199651">
    <property type="component" value="Unassembled WGS sequence"/>
</dbReference>
<dbReference type="EMBL" id="FNJB01000002">
    <property type="protein sequence ID" value="SDO31985.1"/>
    <property type="molecule type" value="Genomic_DNA"/>
</dbReference>
<dbReference type="InterPro" id="IPR000424">
    <property type="entry name" value="Primosome_PriB/ssb"/>
</dbReference>
<keyword evidence="4" id="KW-1185">Reference proteome</keyword>
<keyword evidence="1 2" id="KW-0238">DNA-binding</keyword>
<sequence length="123" mass="13996">MFETVVTVVGWICGELTRRRTGDDVQVVSFRMVAQERRYDRDTGEWSDGERMFLSVHCWRTLGQNVSASLKRGDPVIVTGRLYHREHLAEGRQRLSVELDARSVGPDLSRCAVMVSREEKAAA</sequence>
<proteinExistence type="predicted"/>
<dbReference type="OrthoDB" id="9809878at2"/>
<reference evidence="4" key="1">
    <citation type="submission" date="2016-10" db="EMBL/GenBank/DDBJ databases">
        <authorList>
            <person name="Varghese N."/>
            <person name="Submissions S."/>
        </authorList>
    </citation>
    <scope>NUCLEOTIDE SEQUENCE [LARGE SCALE GENOMIC DNA]</scope>
    <source>
        <strain evidence="4">IBRC-M 10655</strain>
    </source>
</reference>
<gene>
    <name evidence="3" type="ORF">SAMN05192558_102601</name>
</gene>
<dbReference type="GO" id="GO:0003697">
    <property type="term" value="F:single-stranded DNA binding"/>
    <property type="evidence" value="ECO:0007669"/>
    <property type="project" value="InterPro"/>
</dbReference>
<evidence type="ECO:0000313" key="3">
    <source>
        <dbReference type="EMBL" id="SDO31985.1"/>
    </source>
</evidence>
<dbReference type="PIRSF" id="PIRSF002070">
    <property type="entry name" value="SSB"/>
    <property type="match status" value="1"/>
</dbReference>
<dbReference type="STRING" id="504798.SAMN05421871_108300"/>
<dbReference type="AlphaFoldDB" id="A0A1H0IKV7"/>
<organism evidence="3 4">
    <name type="scientific">Actinokineospora alba</name>
    <dbReference type="NCBI Taxonomy" id="504798"/>
    <lineage>
        <taxon>Bacteria</taxon>
        <taxon>Bacillati</taxon>
        <taxon>Actinomycetota</taxon>
        <taxon>Actinomycetes</taxon>
        <taxon>Pseudonocardiales</taxon>
        <taxon>Pseudonocardiaceae</taxon>
        <taxon>Actinokineospora</taxon>
    </lineage>
</organism>
<dbReference type="Pfam" id="PF00436">
    <property type="entry name" value="SSB"/>
    <property type="match status" value="1"/>
</dbReference>
<dbReference type="SUPFAM" id="SSF50249">
    <property type="entry name" value="Nucleic acid-binding proteins"/>
    <property type="match status" value="1"/>
</dbReference>
<dbReference type="CDD" id="cd04496">
    <property type="entry name" value="SSB_OBF"/>
    <property type="match status" value="1"/>
</dbReference>
<dbReference type="PROSITE" id="PS50935">
    <property type="entry name" value="SSB"/>
    <property type="match status" value="1"/>
</dbReference>
<name>A0A1H0IKV7_9PSEU</name>
<evidence type="ECO:0000256" key="2">
    <source>
        <dbReference type="PIRNR" id="PIRNR002070"/>
    </source>
</evidence>
<evidence type="ECO:0000256" key="1">
    <source>
        <dbReference type="ARBA" id="ARBA00023125"/>
    </source>
</evidence>
<evidence type="ECO:0000313" key="4">
    <source>
        <dbReference type="Proteomes" id="UP000199651"/>
    </source>
</evidence>
<dbReference type="RefSeq" id="WP_091371200.1">
    <property type="nucleotide sequence ID" value="NZ_FNDV01000008.1"/>
</dbReference>
<dbReference type="InterPro" id="IPR012340">
    <property type="entry name" value="NA-bd_OB-fold"/>
</dbReference>
<accession>A0A1H0IKV7</accession>
<dbReference type="GO" id="GO:0006260">
    <property type="term" value="P:DNA replication"/>
    <property type="evidence" value="ECO:0007669"/>
    <property type="project" value="InterPro"/>
</dbReference>
<dbReference type="Gene3D" id="2.40.50.140">
    <property type="entry name" value="Nucleic acid-binding proteins"/>
    <property type="match status" value="1"/>
</dbReference>
<protein>
    <recommendedName>
        <fullName evidence="2">Single-stranded DNA-binding protein</fullName>
    </recommendedName>
</protein>
<dbReference type="InterPro" id="IPR011344">
    <property type="entry name" value="ssDNA-bd"/>
</dbReference>